<dbReference type="PROSITE" id="PS01208">
    <property type="entry name" value="VWFC_1"/>
    <property type="match status" value="2"/>
</dbReference>
<name>A0A8J1XYN1_OWEFU</name>
<dbReference type="GO" id="GO:0045202">
    <property type="term" value="C:synapse"/>
    <property type="evidence" value="ECO:0007669"/>
    <property type="project" value="UniProtKB-SubCell"/>
</dbReference>
<dbReference type="GO" id="GO:0005615">
    <property type="term" value="C:extracellular space"/>
    <property type="evidence" value="ECO:0007669"/>
    <property type="project" value="TreeGrafter"/>
</dbReference>
<dbReference type="Pfam" id="PF23331">
    <property type="entry name" value="VWC2L_C"/>
    <property type="match status" value="1"/>
</dbReference>
<dbReference type="PANTHER" id="PTHR46252:SF3">
    <property type="entry name" value="KIELIN_CHORDIN-LIKE PROTEIN"/>
    <property type="match status" value="1"/>
</dbReference>
<dbReference type="PANTHER" id="PTHR46252">
    <property type="entry name" value="BRORIN FAMILY MEMBER"/>
    <property type="match status" value="1"/>
</dbReference>
<dbReference type="EMBL" id="CAIIXF020000009">
    <property type="protein sequence ID" value="CAH1794780.1"/>
    <property type="molecule type" value="Genomic_DNA"/>
</dbReference>
<dbReference type="GO" id="GO:0030514">
    <property type="term" value="P:negative regulation of BMP signaling pathway"/>
    <property type="evidence" value="ECO:0007669"/>
    <property type="project" value="TreeGrafter"/>
</dbReference>
<reference evidence="1" key="1">
    <citation type="submission" date="2022-03" db="EMBL/GenBank/DDBJ databases">
        <authorList>
            <person name="Martin C."/>
        </authorList>
    </citation>
    <scope>NUCLEOTIDE SEQUENCE</scope>
</reference>
<dbReference type="PROSITE" id="PS50184">
    <property type="entry name" value="VWFC_2"/>
    <property type="match status" value="2"/>
</dbReference>
<dbReference type="Gene3D" id="6.20.200.20">
    <property type="match status" value="1"/>
</dbReference>
<dbReference type="Pfam" id="PF23334">
    <property type="entry name" value="VWC2L_2nd"/>
    <property type="match status" value="2"/>
</dbReference>
<dbReference type="OrthoDB" id="5976811at2759"/>
<dbReference type="Gene3D" id="2.10.70.10">
    <property type="entry name" value="Complement Module, domain 1"/>
    <property type="match status" value="1"/>
</dbReference>
<proteinExistence type="predicted"/>
<sequence>MYMLIVTIVCMAGLWKEVSVVAKPQPQPQQKIKAASEITDPEHVCLYENKTYHAGEKFRPDSCTFCHCPRHGGEARCAVQDCFFNPSCIKFDNDPNECCQRCLEYGCQHHDGKFYPPGAVISNSPCETCRCPRNGGRTQCIKQGCPPVLCVDAIHKDGECCPICPNGPNCWLDGEIIEAGIKVPKDTCKLCECPASKGPHWTHGKHRRAICSMDKCD</sequence>
<accession>A0A8J1XYN1</accession>
<dbReference type="AlphaFoldDB" id="A0A8J1XYN1"/>
<dbReference type="Proteomes" id="UP000749559">
    <property type="component" value="Unassembled WGS sequence"/>
</dbReference>
<dbReference type="InterPro" id="IPR001007">
    <property type="entry name" value="VWF_dom"/>
</dbReference>
<gene>
    <name evidence="1" type="ORF">OFUS_LOCUS19423</name>
</gene>
<dbReference type="InterPro" id="IPR057856">
    <property type="entry name" value="VWC2L_C"/>
</dbReference>
<protein>
    <submittedName>
        <fullName evidence="1">Uncharacterized protein</fullName>
    </submittedName>
</protein>
<evidence type="ECO:0000313" key="2">
    <source>
        <dbReference type="Proteomes" id="UP000749559"/>
    </source>
</evidence>
<organism evidence="1 2">
    <name type="scientific">Owenia fusiformis</name>
    <name type="common">Polychaete worm</name>
    <dbReference type="NCBI Taxonomy" id="6347"/>
    <lineage>
        <taxon>Eukaryota</taxon>
        <taxon>Metazoa</taxon>
        <taxon>Spiralia</taxon>
        <taxon>Lophotrochozoa</taxon>
        <taxon>Annelida</taxon>
        <taxon>Polychaeta</taxon>
        <taxon>Sedentaria</taxon>
        <taxon>Canalipalpata</taxon>
        <taxon>Sabellida</taxon>
        <taxon>Oweniida</taxon>
        <taxon>Oweniidae</taxon>
        <taxon>Owenia</taxon>
    </lineage>
</organism>
<dbReference type="SMART" id="SM00214">
    <property type="entry name" value="VWC"/>
    <property type="match status" value="2"/>
</dbReference>
<keyword evidence="2" id="KW-1185">Reference proteome</keyword>
<dbReference type="SUPFAM" id="SSF57603">
    <property type="entry name" value="FnI-like domain"/>
    <property type="match status" value="2"/>
</dbReference>
<comment type="caution">
    <text evidence="1">The sequence shown here is derived from an EMBL/GenBank/DDBJ whole genome shotgun (WGS) entry which is preliminary data.</text>
</comment>
<dbReference type="GO" id="GO:0032281">
    <property type="term" value="C:AMPA glutamate receptor complex"/>
    <property type="evidence" value="ECO:0007669"/>
    <property type="project" value="TreeGrafter"/>
</dbReference>
<dbReference type="InterPro" id="IPR042979">
    <property type="entry name" value="VWC2/VWC2L"/>
</dbReference>
<evidence type="ECO:0000313" key="1">
    <source>
        <dbReference type="EMBL" id="CAH1794780.1"/>
    </source>
</evidence>